<dbReference type="PANTHER" id="PTHR43750:SF3">
    <property type="entry name" value="UDP-GLUCOSE 6-DEHYDROGENASE TUAD"/>
    <property type="match status" value="1"/>
</dbReference>
<dbReference type="InterPro" id="IPR036291">
    <property type="entry name" value="NAD(P)-bd_dom_sf"/>
</dbReference>
<dbReference type="EMBL" id="UINC01148788">
    <property type="protein sequence ID" value="SVD40878.1"/>
    <property type="molecule type" value="Genomic_DNA"/>
</dbReference>
<dbReference type="SUPFAM" id="SSF51735">
    <property type="entry name" value="NAD(P)-binding Rossmann-fold domains"/>
    <property type="match status" value="1"/>
</dbReference>
<dbReference type="InterPro" id="IPR001732">
    <property type="entry name" value="UDP-Glc/GDP-Man_DH_N"/>
</dbReference>
<name>A0A382V4M6_9ZZZZ</name>
<organism evidence="2">
    <name type="scientific">marine metagenome</name>
    <dbReference type="NCBI Taxonomy" id="408172"/>
    <lineage>
        <taxon>unclassified sequences</taxon>
        <taxon>metagenomes</taxon>
        <taxon>ecological metagenomes</taxon>
    </lineage>
</organism>
<feature type="domain" description="UDP-glucose/GDP-mannose dehydrogenase N-terminal" evidence="1">
    <location>
        <begin position="2"/>
        <end position="177"/>
    </location>
</feature>
<sequence length="180" mass="19969">MKKIVVIGLWHQGVVGAACMANIGYDVVAADHDEERIKKLREGNAPLFEPGLDDLIKKELQNGHLTFTSNILEAVVGRKEIMIMFDIPVDENDKSDLSELFNTIDEITPNIEDETVLYITAQVPVGTCQQIIERIKAKNPNLKFGLAYSPENLRLGKAIDLFLHPALPVIGADDTATFDR</sequence>
<feature type="non-terminal residue" evidence="2">
    <location>
        <position position="180"/>
    </location>
</feature>
<accession>A0A382V4M6</accession>
<dbReference type="AlphaFoldDB" id="A0A382V4M6"/>
<dbReference type="PANTHER" id="PTHR43750">
    <property type="entry name" value="UDP-GLUCOSE 6-DEHYDROGENASE TUAD"/>
    <property type="match status" value="1"/>
</dbReference>
<proteinExistence type="predicted"/>
<reference evidence="2" key="1">
    <citation type="submission" date="2018-05" db="EMBL/GenBank/DDBJ databases">
        <authorList>
            <person name="Lanie J.A."/>
            <person name="Ng W.-L."/>
            <person name="Kazmierczak K.M."/>
            <person name="Andrzejewski T.M."/>
            <person name="Davidsen T.M."/>
            <person name="Wayne K.J."/>
            <person name="Tettelin H."/>
            <person name="Glass J.I."/>
            <person name="Rusch D."/>
            <person name="Podicherti R."/>
            <person name="Tsui H.-C.T."/>
            <person name="Winkler M.E."/>
        </authorList>
    </citation>
    <scope>NUCLEOTIDE SEQUENCE</scope>
</reference>
<dbReference type="Gene3D" id="3.40.50.720">
    <property type="entry name" value="NAD(P)-binding Rossmann-like Domain"/>
    <property type="match status" value="1"/>
</dbReference>
<evidence type="ECO:0000259" key="1">
    <source>
        <dbReference type="Pfam" id="PF03721"/>
    </source>
</evidence>
<dbReference type="GO" id="GO:0051287">
    <property type="term" value="F:NAD binding"/>
    <property type="evidence" value="ECO:0007669"/>
    <property type="project" value="InterPro"/>
</dbReference>
<evidence type="ECO:0000313" key="2">
    <source>
        <dbReference type="EMBL" id="SVD40878.1"/>
    </source>
</evidence>
<gene>
    <name evidence="2" type="ORF">METZ01_LOCUS393732</name>
</gene>
<dbReference type="GO" id="GO:0016616">
    <property type="term" value="F:oxidoreductase activity, acting on the CH-OH group of donors, NAD or NADP as acceptor"/>
    <property type="evidence" value="ECO:0007669"/>
    <property type="project" value="InterPro"/>
</dbReference>
<dbReference type="Pfam" id="PF03721">
    <property type="entry name" value="UDPG_MGDP_dh_N"/>
    <property type="match status" value="1"/>
</dbReference>
<protein>
    <recommendedName>
        <fullName evidence="1">UDP-glucose/GDP-mannose dehydrogenase N-terminal domain-containing protein</fullName>
    </recommendedName>
</protein>
<dbReference type="PROSITE" id="PS51257">
    <property type="entry name" value="PROKAR_LIPOPROTEIN"/>
    <property type="match status" value="1"/>
</dbReference>